<dbReference type="Gene3D" id="1.25.10.10">
    <property type="entry name" value="Leucine-rich Repeat Variant"/>
    <property type="match status" value="1"/>
</dbReference>
<evidence type="ECO:0000256" key="6">
    <source>
        <dbReference type="ARBA" id="ARBA00022927"/>
    </source>
</evidence>
<organism evidence="8 9">
    <name type="scientific">Rhizoclosmatium globosum</name>
    <dbReference type="NCBI Taxonomy" id="329046"/>
    <lineage>
        <taxon>Eukaryota</taxon>
        <taxon>Fungi</taxon>
        <taxon>Fungi incertae sedis</taxon>
        <taxon>Chytridiomycota</taxon>
        <taxon>Chytridiomycota incertae sedis</taxon>
        <taxon>Chytridiomycetes</taxon>
        <taxon>Chytridiales</taxon>
        <taxon>Chytriomycetaceae</taxon>
        <taxon>Rhizoclosmatium</taxon>
    </lineage>
</organism>
<accession>A0A1Y2CXK6</accession>
<dbReference type="PANTHER" id="PTHR21452">
    <property type="entry name" value="EXPORTIN-6"/>
    <property type="match status" value="1"/>
</dbReference>
<dbReference type="InterPro" id="IPR011989">
    <property type="entry name" value="ARM-like"/>
</dbReference>
<comment type="subcellular location">
    <subcellularLocation>
        <location evidence="2">Cytoplasm</location>
    </subcellularLocation>
    <subcellularLocation>
        <location evidence="1">Nucleus</location>
    </subcellularLocation>
</comment>
<dbReference type="GO" id="GO:0006611">
    <property type="term" value="P:protein export from nucleus"/>
    <property type="evidence" value="ECO:0007669"/>
    <property type="project" value="InterPro"/>
</dbReference>
<keyword evidence="4" id="KW-0813">Transport</keyword>
<evidence type="ECO:0000256" key="3">
    <source>
        <dbReference type="ARBA" id="ARBA00009466"/>
    </source>
</evidence>
<dbReference type="STRING" id="329046.A0A1Y2CXK6"/>
<keyword evidence="6" id="KW-0653">Protein transport</keyword>
<proteinExistence type="inferred from homology"/>
<evidence type="ECO:0008006" key="10">
    <source>
        <dbReference type="Google" id="ProtNLM"/>
    </source>
</evidence>
<evidence type="ECO:0000256" key="5">
    <source>
        <dbReference type="ARBA" id="ARBA00022490"/>
    </source>
</evidence>
<keyword evidence="7" id="KW-0539">Nucleus</keyword>
<evidence type="ECO:0000313" key="8">
    <source>
        <dbReference type="EMBL" id="ORY51626.1"/>
    </source>
</evidence>
<dbReference type="OrthoDB" id="10261013at2759"/>
<evidence type="ECO:0000256" key="7">
    <source>
        <dbReference type="ARBA" id="ARBA00023242"/>
    </source>
</evidence>
<dbReference type="GO" id="GO:0005634">
    <property type="term" value="C:nucleus"/>
    <property type="evidence" value="ECO:0007669"/>
    <property type="project" value="UniProtKB-SubCell"/>
</dbReference>
<evidence type="ECO:0000313" key="9">
    <source>
        <dbReference type="Proteomes" id="UP000193642"/>
    </source>
</evidence>
<evidence type="ECO:0000256" key="2">
    <source>
        <dbReference type="ARBA" id="ARBA00004496"/>
    </source>
</evidence>
<sequence>MDRSLIISHLLHPTPESTAAASAFLANQPNAANQCSSILSSLTPSSTLTDQDLLVVWFALTAFESLASRKHFTSLPQQSQHQTHLLLWSLLPCAHTVFPSFLTQKLFQVLAKTSTALYLAGTWNLFDALETVEMGAIRLGLVKAVLEVGGGVGSSGEWRRVVLECCAVLGLEGRAGGDERVLPSLGTSPSRSGSGGVGVGVSTATSPTSIGPVTVQNDVSARDVSVLAIQILGLVVGSPLGVCAGEVDLLGMVVQVLRVHMGQCYIREVALEACGGLGEVCARTRVDVTFVRGFLEGVGSGLIDGLRRCCEGGDVDEQYTHKLIHLASTFVKTHMKRVESLGSGVFPLDDFLQLLFKFTFLQSTWETFLECIHVWESFLDFLIARNTDGADVHGYRDGLVALCQQIVRVLLWSEEAKYLRLLSFDEPDAVSSSDQHYESEWDTFSGACLAVISKISDLYPVNIIQHVVSLFIVHATRVRQGGTSSATAYRDLTTLSQLVGQLAHFFVELGNFEENLKNTCGLIEQIVDLLGSLLEQQRSSVGQKKVDFARNQLCCALFSCLRIYIHWIDKFYSLATLKPAEYSNQFSHLLNNILSLTVQPLLQSSPTPSKQNSSLLLHASQMLLSVASTVRPNLCGFPAMAPLLSNAHQITRTIRDRDVKFHIYKVVTLAIVVPTPNPKVSEEEWSTRLAQLTEFYAPLITQFQAFWNEQGALTVDPRLAAPRGEVKHLIEAFVGCMEAVSGESVNPKNAVYMVVKRIVGRVLSLFEVYAEDSEMLLDLFDFTLALQVSLRRQSARENGTLVIETLQLFMKMVESKGLLQLAATSPVNGTAVPLPTNGHSPTSQHSNLELLDKFLLFLTEIVQDTSKSIEGLLDHVVVFCQYSYKFLAHEDASNESLKLHFYNLLFVLLTFHQRHFFGSAVSRSASLHEREVAAMLEMIANSFSDRNMEVFRHNLTGLETLNSKCALYQKEFFQKHMMTPFIDLFLGILVAKGHDFMKEEIAGVLAKIMTCNSLLFTQEYVPHFMAKYCSGIHSQDQARLFDCINSVQNTTNVTEVIYSLISDLIYFQQ</sequence>
<dbReference type="GO" id="GO:0005049">
    <property type="term" value="F:nuclear export signal receptor activity"/>
    <property type="evidence" value="ECO:0007669"/>
    <property type="project" value="InterPro"/>
</dbReference>
<evidence type="ECO:0000256" key="1">
    <source>
        <dbReference type="ARBA" id="ARBA00004123"/>
    </source>
</evidence>
<dbReference type="InterPro" id="IPR040016">
    <property type="entry name" value="XPO6"/>
</dbReference>
<protein>
    <recommendedName>
        <fullName evidence="10">Exportin-1 C-terminal domain-containing protein</fullName>
    </recommendedName>
</protein>
<dbReference type="GO" id="GO:0005737">
    <property type="term" value="C:cytoplasm"/>
    <property type="evidence" value="ECO:0007669"/>
    <property type="project" value="UniProtKB-SubCell"/>
</dbReference>
<keyword evidence="9" id="KW-1185">Reference proteome</keyword>
<reference evidence="8 9" key="1">
    <citation type="submission" date="2016-07" db="EMBL/GenBank/DDBJ databases">
        <title>Pervasive Adenine N6-methylation of Active Genes in Fungi.</title>
        <authorList>
            <consortium name="DOE Joint Genome Institute"/>
            <person name="Mondo S.J."/>
            <person name="Dannebaum R.O."/>
            <person name="Kuo R.C."/>
            <person name="Labutti K."/>
            <person name="Haridas S."/>
            <person name="Kuo A."/>
            <person name="Salamov A."/>
            <person name="Ahrendt S.R."/>
            <person name="Lipzen A."/>
            <person name="Sullivan W."/>
            <person name="Andreopoulos W.B."/>
            <person name="Clum A."/>
            <person name="Lindquist E."/>
            <person name="Daum C."/>
            <person name="Ramamoorthy G.K."/>
            <person name="Gryganskyi A."/>
            <person name="Culley D."/>
            <person name="Magnuson J.K."/>
            <person name="James T.Y."/>
            <person name="O'Malley M.A."/>
            <person name="Stajich J.E."/>
            <person name="Spatafora J.W."/>
            <person name="Visel A."/>
            <person name="Grigoriev I.V."/>
        </authorList>
    </citation>
    <scope>NUCLEOTIDE SEQUENCE [LARGE SCALE GENOMIC DNA]</scope>
    <source>
        <strain evidence="8 9">JEL800</strain>
    </source>
</reference>
<dbReference type="Proteomes" id="UP000193642">
    <property type="component" value="Unassembled WGS sequence"/>
</dbReference>
<dbReference type="InterPro" id="IPR016024">
    <property type="entry name" value="ARM-type_fold"/>
</dbReference>
<name>A0A1Y2CXK6_9FUNG</name>
<gene>
    <name evidence="8" type="ORF">BCR33DRAFT_762302</name>
</gene>
<comment type="similarity">
    <text evidence="3">Belongs to the exportin family.</text>
</comment>
<dbReference type="PANTHER" id="PTHR21452:SF4">
    <property type="entry name" value="EXPORTIN-6"/>
    <property type="match status" value="1"/>
</dbReference>
<dbReference type="SUPFAM" id="SSF48371">
    <property type="entry name" value="ARM repeat"/>
    <property type="match status" value="1"/>
</dbReference>
<evidence type="ECO:0000256" key="4">
    <source>
        <dbReference type="ARBA" id="ARBA00022448"/>
    </source>
</evidence>
<dbReference type="AlphaFoldDB" id="A0A1Y2CXK6"/>
<keyword evidence="5" id="KW-0963">Cytoplasm</keyword>
<dbReference type="EMBL" id="MCGO01000005">
    <property type="protein sequence ID" value="ORY51626.1"/>
    <property type="molecule type" value="Genomic_DNA"/>
</dbReference>
<comment type="caution">
    <text evidence="8">The sequence shown here is derived from an EMBL/GenBank/DDBJ whole genome shotgun (WGS) entry which is preliminary data.</text>
</comment>